<evidence type="ECO:0000256" key="5">
    <source>
        <dbReference type="ARBA" id="ARBA00022664"/>
    </source>
</evidence>
<reference evidence="12" key="1">
    <citation type="journal article" date="2012" name="Bot. J. Linn. Soc.">
        <title>Molecular phylogenetic analysis of Podostemaceae: implications for taxonomy of major groups.</title>
        <authorList>
            <person name="Koi S."/>
            <person name="Kita Y."/>
            <person name="Hirayama Y."/>
            <person name="Rutishauser R."/>
            <person name="Huber K.A."/>
            <person name="Kato M."/>
        </authorList>
    </citation>
    <scope>NUCLEOTIDE SEQUENCE</scope>
</reference>
<evidence type="ECO:0000256" key="6">
    <source>
        <dbReference type="ARBA" id="ARBA00022694"/>
    </source>
</evidence>
<feature type="domain" description="Maturase MatK N-terminal" evidence="11">
    <location>
        <begin position="4"/>
        <end position="331"/>
    </location>
</feature>
<dbReference type="Pfam" id="PF01348">
    <property type="entry name" value="Intron_maturas2"/>
    <property type="match status" value="1"/>
</dbReference>
<keyword evidence="7 8" id="KW-0694">RNA-binding</keyword>
<keyword evidence="3 9" id="KW-0150">Chloroplast</keyword>
<comment type="function">
    <text evidence="8 9">Usually encoded in the trnK tRNA gene intron. Probably assists in splicing its own and other chloroplast group II introns.</text>
</comment>
<comment type="subcellular location">
    <subcellularLocation>
        <location evidence="1 8">Plastid</location>
        <location evidence="1 8">Chloroplast</location>
    </subcellularLocation>
</comment>
<dbReference type="InterPro" id="IPR002866">
    <property type="entry name" value="Maturase_MatK"/>
</dbReference>
<evidence type="ECO:0000259" key="10">
    <source>
        <dbReference type="Pfam" id="PF01348"/>
    </source>
</evidence>
<evidence type="ECO:0000256" key="9">
    <source>
        <dbReference type="RuleBase" id="RU004226"/>
    </source>
</evidence>
<evidence type="ECO:0000256" key="7">
    <source>
        <dbReference type="ARBA" id="ARBA00022884"/>
    </source>
</evidence>
<evidence type="ECO:0000256" key="4">
    <source>
        <dbReference type="ARBA" id="ARBA00022640"/>
    </source>
</evidence>
<evidence type="ECO:0000313" key="12">
    <source>
        <dbReference type="EMBL" id="BAM33864.1"/>
    </source>
</evidence>
<dbReference type="HAMAP" id="MF_01390">
    <property type="entry name" value="MatK"/>
    <property type="match status" value="1"/>
</dbReference>
<keyword evidence="5 8" id="KW-0507">mRNA processing</keyword>
<dbReference type="InterPro" id="IPR024937">
    <property type="entry name" value="Domain_X"/>
</dbReference>
<feature type="domain" description="Domain X" evidence="10">
    <location>
        <begin position="361"/>
        <end position="468"/>
    </location>
</feature>
<dbReference type="Pfam" id="PF01824">
    <property type="entry name" value="MatK_N"/>
    <property type="match status" value="1"/>
</dbReference>
<keyword evidence="6 8" id="KW-0819">tRNA processing</keyword>
<name>I7HGT1_9ROSI</name>
<evidence type="ECO:0000256" key="3">
    <source>
        <dbReference type="ARBA" id="ARBA00022528"/>
    </source>
</evidence>
<dbReference type="InterPro" id="IPR024942">
    <property type="entry name" value="Maturase_MatK_N"/>
</dbReference>
<dbReference type="GO" id="GO:0008380">
    <property type="term" value="P:RNA splicing"/>
    <property type="evidence" value="ECO:0007669"/>
    <property type="project" value="UniProtKB-UniRule"/>
</dbReference>
<evidence type="ECO:0000259" key="11">
    <source>
        <dbReference type="Pfam" id="PF01824"/>
    </source>
</evidence>
<accession>I7HGT1</accession>
<organism evidence="12">
    <name type="scientific">Monostylis capillacea</name>
    <dbReference type="NCBI Taxonomy" id="995774"/>
    <lineage>
        <taxon>Eukaryota</taxon>
        <taxon>Viridiplantae</taxon>
        <taxon>Streptophyta</taxon>
        <taxon>Embryophyta</taxon>
        <taxon>Tracheophyta</taxon>
        <taxon>Spermatophyta</taxon>
        <taxon>Magnoliopsida</taxon>
        <taxon>eudicotyledons</taxon>
        <taxon>Gunneridae</taxon>
        <taxon>Pentapetalae</taxon>
        <taxon>rosids</taxon>
        <taxon>fabids</taxon>
        <taxon>Malpighiales</taxon>
        <taxon>Podostemaceae</taxon>
        <taxon>Podostemoideae</taxon>
        <taxon>Monostylis</taxon>
    </lineage>
</organism>
<sequence>MGEKKDQRYLDLVISCKNDLLYPLIFQEYIYTLAHDHNLFPTILLENLGYDKRFRFLIVKRLITRMYQQNHLSLSAANLKQNPYFLYNKVLYSQKISEGFSIIVEIPFSLQLGTSFKNLELVKVQNLKSIHSIFPFLEDKFPYLNLVSDGLFPYPIHLEKLIQILRYWLKDPASLHFLRLFFHEYWNWNHPSFEKKNLISFFKRNLRLFVFLYNSYVYEYESILFFIRRQFFYLPSKPFQFFFERLYFYGKLENFKEVFSKGSTVTLELFKDPNIHYIRYQGKFFFAYKGMPLLMNKWKYYFVTLFQNYFDVWFQTDKIHINALYKHSFPCVGYLLSLKWYPSVIRSQMLQNAFIIENTMKKMDILVPMSLMIDSLSKMRFCNKIGHPVSKATWTDLLDSDIIDRFVRLCNKISYFYSGSSKKKNLYQIHYILRFACLKTLARKHKSSVRAFFKKLGSSFLEDLFLEEQISSLILIRSSPKRSDRSNQSKGRFWYLDIISINDLINHE</sequence>
<comment type="similarity">
    <text evidence="2 8">Belongs to the intron maturase 2 family. MatK subfamily.</text>
</comment>
<dbReference type="GO" id="GO:0009507">
    <property type="term" value="C:chloroplast"/>
    <property type="evidence" value="ECO:0007669"/>
    <property type="project" value="UniProtKB-SubCell"/>
</dbReference>
<dbReference type="EMBL" id="AB698338">
    <property type="protein sequence ID" value="BAM33864.1"/>
    <property type="molecule type" value="Genomic_DNA"/>
</dbReference>
<proteinExistence type="inferred from homology"/>
<geneLocation type="chloroplast" evidence="12"/>
<protein>
    <recommendedName>
        <fullName evidence="8">Maturase K</fullName>
    </recommendedName>
    <alternativeName>
        <fullName evidence="8">Intron maturase</fullName>
    </alternativeName>
</protein>
<gene>
    <name evidence="8 12" type="primary">matK</name>
</gene>
<dbReference type="PANTHER" id="PTHR34811:SF1">
    <property type="entry name" value="MATURASE K"/>
    <property type="match status" value="1"/>
</dbReference>
<dbReference type="GO" id="GO:0003723">
    <property type="term" value="F:RNA binding"/>
    <property type="evidence" value="ECO:0007669"/>
    <property type="project" value="UniProtKB-KW"/>
</dbReference>
<evidence type="ECO:0000256" key="2">
    <source>
        <dbReference type="ARBA" id="ARBA00006621"/>
    </source>
</evidence>
<dbReference type="GO" id="GO:0006397">
    <property type="term" value="P:mRNA processing"/>
    <property type="evidence" value="ECO:0007669"/>
    <property type="project" value="UniProtKB-KW"/>
</dbReference>
<evidence type="ECO:0000256" key="8">
    <source>
        <dbReference type="HAMAP-Rule" id="MF_01390"/>
    </source>
</evidence>
<dbReference type="PANTHER" id="PTHR34811">
    <property type="entry name" value="MATURASE K"/>
    <property type="match status" value="1"/>
</dbReference>
<dbReference type="AlphaFoldDB" id="I7HGT1"/>
<keyword evidence="4 9" id="KW-0934">Plastid</keyword>
<evidence type="ECO:0000256" key="1">
    <source>
        <dbReference type="ARBA" id="ARBA00004229"/>
    </source>
</evidence>
<dbReference type="GO" id="GO:0008033">
    <property type="term" value="P:tRNA processing"/>
    <property type="evidence" value="ECO:0007669"/>
    <property type="project" value="UniProtKB-KW"/>
</dbReference>